<keyword evidence="4" id="KW-0862">Zinc</keyword>
<dbReference type="InterPro" id="IPR013083">
    <property type="entry name" value="Znf_RING/FYVE/PHD"/>
</dbReference>
<accession>A0A0C2JHD5</accession>
<dbReference type="EMBL" id="JWZT01002718">
    <property type="protein sequence ID" value="KII68703.1"/>
    <property type="molecule type" value="Genomic_DNA"/>
</dbReference>
<name>A0A0C2JHD5_THEKT</name>
<evidence type="ECO:0000256" key="2">
    <source>
        <dbReference type="ARBA" id="ARBA00022723"/>
    </source>
</evidence>
<dbReference type="OrthoDB" id="26184at2759"/>
<dbReference type="CDD" id="cd16688">
    <property type="entry name" value="RING-H2_Vps11"/>
    <property type="match status" value="1"/>
</dbReference>
<sequence length="163" mass="19098">MANGVGVFYKNKDQCEKYLVDDYITEHFNESNTKILKNNEEIARKTTEINRIENEITSIKDRTKVFQNSKCCMCQNTLDLPVVHYFCGHSYHQLCSIYKFSCAQSQNNDNSCQMCVEQMDSIRASLINPYSELELENIFKREIERSSDPLETAIKFLKYDIFN</sequence>
<dbReference type="Proteomes" id="UP000031668">
    <property type="component" value="Unassembled WGS sequence"/>
</dbReference>
<evidence type="ECO:0000313" key="7">
    <source>
        <dbReference type="EMBL" id="KII68703.1"/>
    </source>
</evidence>
<keyword evidence="3" id="KW-0863">Zinc-finger</keyword>
<dbReference type="Gene3D" id="3.30.40.10">
    <property type="entry name" value="Zinc/RING finger domain, C3HC4 (zinc finger)"/>
    <property type="match status" value="1"/>
</dbReference>
<keyword evidence="8" id="KW-1185">Reference proteome</keyword>
<keyword evidence="2" id="KW-0479">Metal-binding</keyword>
<dbReference type="GO" id="GO:0048284">
    <property type="term" value="P:organelle fusion"/>
    <property type="evidence" value="ECO:0007669"/>
    <property type="project" value="TreeGrafter"/>
</dbReference>
<feature type="coiled-coil region" evidence="6">
    <location>
        <begin position="35"/>
        <end position="62"/>
    </location>
</feature>
<evidence type="ECO:0000256" key="6">
    <source>
        <dbReference type="SAM" id="Coils"/>
    </source>
</evidence>
<dbReference type="GO" id="GO:0006904">
    <property type="term" value="P:vesicle docking involved in exocytosis"/>
    <property type="evidence" value="ECO:0007669"/>
    <property type="project" value="TreeGrafter"/>
</dbReference>
<evidence type="ECO:0000313" key="8">
    <source>
        <dbReference type="Proteomes" id="UP000031668"/>
    </source>
</evidence>
<comment type="subcellular location">
    <subcellularLocation>
        <location evidence="1">Late endosome membrane</location>
        <topology evidence="1">Peripheral membrane protein</topology>
        <orientation evidence="1">Cytoplasmic side</orientation>
    </subcellularLocation>
</comment>
<proteinExistence type="predicted"/>
<dbReference type="OMA" id="CHKKEET"/>
<evidence type="ECO:0000256" key="4">
    <source>
        <dbReference type="ARBA" id="ARBA00022833"/>
    </source>
</evidence>
<dbReference type="GO" id="GO:0031902">
    <property type="term" value="C:late endosome membrane"/>
    <property type="evidence" value="ECO:0007669"/>
    <property type="project" value="UniProtKB-SubCell"/>
</dbReference>
<evidence type="ECO:0000256" key="5">
    <source>
        <dbReference type="ARBA" id="ARBA00023136"/>
    </source>
</evidence>
<evidence type="ECO:0000256" key="3">
    <source>
        <dbReference type="ARBA" id="ARBA00022771"/>
    </source>
</evidence>
<keyword evidence="5" id="KW-0472">Membrane</keyword>
<gene>
    <name evidence="7" type="ORF">RF11_01062</name>
</gene>
<protein>
    <submittedName>
        <fullName evidence="7">Vacuolar protein sorting-associated protein 11</fullName>
    </submittedName>
</protein>
<dbReference type="AlphaFoldDB" id="A0A0C2JHD5"/>
<dbReference type="GO" id="GO:0030674">
    <property type="term" value="F:protein-macromolecule adaptor activity"/>
    <property type="evidence" value="ECO:0007669"/>
    <property type="project" value="TreeGrafter"/>
</dbReference>
<organism evidence="7 8">
    <name type="scientific">Thelohanellus kitauei</name>
    <name type="common">Myxosporean</name>
    <dbReference type="NCBI Taxonomy" id="669202"/>
    <lineage>
        <taxon>Eukaryota</taxon>
        <taxon>Metazoa</taxon>
        <taxon>Cnidaria</taxon>
        <taxon>Myxozoa</taxon>
        <taxon>Myxosporea</taxon>
        <taxon>Bivalvulida</taxon>
        <taxon>Platysporina</taxon>
        <taxon>Myxobolidae</taxon>
        <taxon>Thelohanellus</taxon>
    </lineage>
</organism>
<reference evidence="7 8" key="1">
    <citation type="journal article" date="2014" name="Genome Biol. Evol.">
        <title>The genome of the myxosporean Thelohanellus kitauei shows adaptations to nutrient acquisition within its fish host.</title>
        <authorList>
            <person name="Yang Y."/>
            <person name="Xiong J."/>
            <person name="Zhou Z."/>
            <person name="Huo F."/>
            <person name="Miao W."/>
            <person name="Ran C."/>
            <person name="Liu Y."/>
            <person name="Zhang J."/>
            <person name="Feng J."/>
            <person name="Wang M."/>
            <person name="Wang M."/>
            <person name="Wang L."/>
            <person name="Yao B."/>
        </authorList>
    </citation>
    <scope>NUCLEOTIDE SEQUENCE [LARGE SCALE GENOMIC DNA]</scope>
    <source>
        <strain evidence="7">Wuqing</strain>
    </source>
</reference>
<evidence type="ECO:0000256" key="1">
    <source>
        <dbReference type="ARBA" id="ARBA00004492"/>
    </source>
</evidence>
<dbReference type="GO" id="GO:0008270">
    <property type="term" value="F:zinc ion binding"/>
    <property type="evidence" value="ECO:0007669"/>
    <property type="project" value="UniProtKB-KW"/>
</dbReference>
<dbReference type="GO" id="GO:0030897">
    <property type="term" value="C:HOPS complex"/>
    <property type="evidence" value="ECO:0007669"/>
    <property type="project" value="TreeGrafter"/>
</dbReference>
<comment type="caution">
    <text evidence="7">The sequence shown here is derived from an EMBL/GenBank/DDBJ whole genome shotgun (WGS) entry which is preliminary data.</text>
</comment>
<keyword evidence="6" id="KW-0175">Coiled coil</keyword>
<dbReference type="GO" id="GO:0007033">
    <property type="term" value="P:vacuole organization"/>
    <property type="evidence" value="ECO:0007669"/>
    <property type="project" value="TreeGrafter"/>
</dbReference>
<dbReference type="PANTHER" id="PTHR23323:SF24">
    <property type="entry name" value="VACUOLAR PROTEIN SORTING-ASSOCIATED PROTEIN 11 HOMOLOG"/>
    <property type="match status" value="1"/>
</dbReference>
<dbReference type="PANTHER" id="PTHR23323">
    <property type="entry name" value="VACUOLAR PROTEIN SORTING-ASSOCIATED PROTEIN"/>
    <property type="match status" value="1"/>
</dbReference>
<dbReference type="GO" id="GO:0007032">
    <property type="term" value="P:endosome organization"/>
    <property type="evidence" value="ECO:0007669"/>
    <property type="project" value="TreeGrafter"/>
</dbReference>